<dbReference type="AlphaFoldDB" id="A0A2C5WGF2"/>
<sequence>MLNDSKNPLPVDQKLIDNDQAIDPSNHPVESIAVTLGNPLQPDYRSTTKPHRNTGSLESLGGGRLP</sequence>
<feature type="region of interest" description="Disordered" evidence="1">
    <location>
        <begin position="1"/>
        <end position="66"/>
    </location>
</feature>
<name>A0A2C5WGF2_PSEPU</name>
<organism evidence="2 3">
    <name type="scientific">Pseudomonas putida</name>
    <name type="common">Arthrobacter siderocapsulatus</name>
    <dbReference type="NCBI Taxonomy" id="303"/>
    <lineage>
        <taxon>Bacteria</taxon>
        <taxon>Pseudomonadati</taxon>
        <taxon>Pseudomonadota</taxon>
        <taxon>Gammaproteobacteria</taxon>
        <taxon>Pseudomonadales</taxon>
        <taxon>Pseudomonadaceae</taxon>
        <taxon>Pseudomonas</taxon>
    </lineage>
</organism>
<comment type="caution">
    <text evidence="2">The sequence shown here is derived from an EMBL/GenBank/DDBJ whole genome shotgun (WGS) entry which is preliminary data.</text>
</comment>
<dbReference type="EMBL" id="PDKZ01000002">
    <property type="protein sequence ID" value="PHH43401.1"/>
    <property type="molecule type" value="Genomic_DNA"/>
</dbReference>
<accession>A0A2C5WGF2</accession>
<protein>
    <submittedName>
        <fullName evidence="2">Uncharacterized protein</fullName>
    </submittedName>
</protein>
<evidence type="ECO:0000313" key="3">
    <source>
        <dbReference type="Proteomes" id="UP000222460"/>
    </source>
</evidence>
<reference evidence="3" key="1">
    <citation type="submission" date="2017-10" db="EMBL/GenBank/DDBJ databases">
        <title>FDA dAtabase for Regulatory Grade micrObial Sequences (FDA-ARGOS): Supporting development and validation of Infectious Disease Dx tests.</title>
        <authorList>
            <person name="Goldberg B."/>
            <person name="Campos J."/>
            <person name="Tallon L."/>
            <person name="Sadzewicz L."/>
            <person name="Ott S."/>
            <person name="Zhao X."/>
            <person name="Nagaraj S."/>
            <person name="Vavikolanu K."/>
            <person name="Aluvathingal J."/>
            <person name="Nadendla S."/>
            <person name="Geyer C."/>
            <person name="Sichtig H."/>
        </authorList>
    </citation>
    <scope>NUCLEOTIDE SEQUENCE [LARGE SCALE GENOMIC DNA]</scope>
    <source>
        <strain evidence="3">FDAARGOS_376</strain>
    </source>
</reference>
<dbReference type="Proteomes" id="UP000222460">
    <property type="component" value="Unassembled WGS sequence"/>
</dbReference>
<evidence type="ECO:0000313" key="2">
    <source>
        <dbReference type="EMBL" id="PHH43401.1"/>
    </source>
</evidence>
<evidence type="ECO:0000256" key="1">
    <source>
        <dbReference type="SAM" id="MobiDB-lite"/>
    </source>
</evidence>
<gene>
    <name evidence="2" type="ORF">CRX57_25370</name>
</gene>
<proteinExistence type="predicted"/>